<dbReference type="Proteomes" id="UP000257109">
    <property type="component" value="Unassembled WGS sequence"/>
</dbReference>
<dbReference type="SUPFAM" id="SSF56672">
    <property type="entry name" value="DNA/RNA polymerases"/>
    <property type="match status" value="1"/>
</dbReference>
<dbReference type="FunFam" id="3.30.70.270:FF:000020">
    <property type="entry name" value="Transposon Tf2-6 polyprotein-like Protein"/>
    <property type="match status" value="1"/>
</dbReference>
<evidence type="ECO:0000313" key="1">
    <source>
        <dbReference type="EMBL" id="RDY12146.1"/>
    </source>
</evidence>
<protein>
    <submittedName>
        <fullName evidence="1">Retrovirus-related Pol polyprotein</fullName>
    </submittedName>
</protein>
<accession>A0A371IAU2</accession>
<dbReference type="Gene3D" id="3.30.70.270">
    <property type="match status" value="2"/>
</dbReference>
<feature type="non-terminal residue" evidence="1">
    <location>
        <position position="1"/>
    </location>
</feature>
<reference evidence="1" key="1">
    <citation type="submission" date="2018-05" db="EMBL/GenBank/DDBJ databases">
        <title>Draft genome of Mucuna pruriens seed.</title>
        <authorList>
            <person name="Nnadi N.E."/>
            <person name="Vos R."/>
            <person name="Hasami M.H."/>
            <person name="Devisetty U.K."/>
            <person name="Aguiy J.C."/>
        </authorList>
    </citation>
    <scope>NUCLEOTIDE SEQUENCE [LARGE SCALE GENOMIC DNA]</scope>
    <source>
        <strain evidence="1">JCA_2017</strain>
    </source>
</reference>
<dbReference type="PANTHER" id="PTHR33064:SF39">
    <property type="match status" value="1"/>
</dbReference>
<name>A0A371IAU2_MUCPR</name>
<dbReference type="OrthoDB" id="1922084at2759"/>
<gene>
    <name evidence="1" type="primary">pol</name>
    <name evidence="1" type="ORF">CR513_03096</name>
</gene>
<organism evidence="1 2">
    <name type="scientific">Mucuna pruriens</name>
    <name type="common">Velvet bean</name>
    <name type="synonym">Dolichos pruriens</name>
    <dbReference type="NCBI Taxonomy" id="157652"/>
    <lineage>
        <taxon>Eukaryota</taxon>
        <taxon>Viridiplantae</taxon>
        <taxon>Streptophyta</taxon>
        <taxon>Embryophyta</taxon>
        <taxon>Tracheophyta</taxon>
        <taxon>Spermatophyta</taxon>
        <taxon>Magnoliopsida</taxon>
        <taxon>eudicotyledons</taxon>
        <taxon>Gunneridae</taxon>
        <taxon>Pentapetalae</taxon>
        <taxon>rosids</taxon>
        <taxon>fabids</taxon>
        <taxon>Fabales</taxon>
        <taxon>Fabaceae</taxon>
        <taxon>Papilionoideae</taxon>
        <taxon>50 kb inversion clade</taxon>
        <taxon>NPAAA clade</taxon>
        <taxon>indigoferoid/millettioid clade</taxon>
        <taxon>Phaseoleae</taxon>
        <taxon>Mucuna</taxon>
    </lineage>
</organism>
<comment type="caution">
    <text evidence="1">The sequence shown here is derived from an EMBL/GenBank/DDBJ whole genome shotgun (WGS) entry which is preliminary data.</text>
</comment>
<dbReference type="EMBL" id="QJKJ01000524">
    <property type="protein sequence ID" value="RDY12146.1"/>
    <property type="molecule type" value="Genomic_DNA"/>
</dbReference>
<proteinExistence type="predicted"/>
<dbReference type="InterPro" id="IPR043128">
    <property type="entry name" value="Rev_trsase/Diguanyl_cyclase"/>
</dbReference>
<dbReference type="AlphaFoldDB" id="A0A371IAU2"/>
<evidence type="ECO:0000313" key="2">
    <source>
        <dbReference type="Proteomes" id="UP000257109"/>
    </source>
</evidence>
<sequence>MISIFLDLLEDCMEVFMDNFIVYAESFEAYLNNLSKVLRRCIDSDLVLKFEKYLVLGHLALVRGIEVDRVKIDVISSLPNPTSLREVRSFLGHANFYRRFIKDFSKIALPLSKLLQKDVDFIFDQSCVDAFQELKRRLTSTPILQAPN</sequence>
<dbReference type="PANTHER" id="PTHR33064">
    <property type="entry name" value="POL PROTEIN"/>
    <property type="match status" value="1"/>
</dbReference>
<dbReference type="InterPro" id="IPR051320">
    <property type="entry name" value="Viral_Replic_Matur_Polypro"/>
</dbReference>
<dbReference type="InterPro" id="IPR043502">
    <property type="entry name" value="DNA/RNA_pol_sf"/>
</dbReference>
<keyword evidence="2" id="KW-1185">Reference proteome</keyword>